<dbReference type="Proteomes" id="UP000244867">
    <property type="component" value="Unassembled WGS sequence"/>
</dbReference>
<keyword evidence="2" id="KW-1185">Reference proteome</keyword>
<dbReference type="RefSeq" id="WP_108347004.1">
    <property type="nucleotide sequence ID" value="NZ_PYXZ01000014.1"/>
</dbReference>
<accession>A0A2R7YRM8</accession>
<dbReference type="Pfam" id="PF11225">
    <property type="entry name" value="DUF3024"/>
    <property type="match status" value="1"/>
</dbReference>
<organism evidence="1 2">
    <name type="scientific">Nocardioides currus</name>
    <dbReference type="NCBI Taxonomy" id="2133958"/>
    <lineage>
        <taxon>Bacteria</taxon>
        <taxon>Bacillati</taxon>
        <taxon>Actinomycetota</taxon>
        <taxon>Actinomycetes</taxon>
        <taxon>Propionibacteriales</taxon>
        <taxon>Nocardioidaceae</taxon>
        <taxon>Nocardioides</taxon>
    </lineage>
</organism>
<reference evidence="1 2" key="1">
    <citation type="submission" date="2018-03" db="EMBL/GenBank/DDBJ databases">
        <authorList>
            <person name="Keele B.F."/>
        </authorList>
    </citation>
    <scope>NUCLEOTIDE SEQUENCE [LARGE SCALE GENOMIC DNA]</scope>
    <source>
        <strain evidence="1 2">IB-3</strain>
    </source>
</reference>
<dbReference type="OrthoDB" id="4210561at2"/>
<evidence type="ECO:0000313" key="1">
    <source>
        <dbReference type="EMBL" id="PUA78953.1"/>
    </source>
</evidence>
<dbReference type="EMBL" id="PYXZ01000014">
    <property type="protein sequence ID" value="PUA78953.1"/>
    <property type="molecule type" value="Genomic_DNA"/>
</dbReference>
<gene>
    <name evidence="1" type="ORF">C7S10_21730</name>
</gene>
<sequence>MAVPETDLALIRRFCEKQVPPEMREQVRVEHRVRGRTVTIVEHRPPWNPALGPEWTDTPQARMKYDEQTKGWTLYWFDRNSRAYVYDLLEPNQPIERMLAEYDDDPTCIFKG</sequence>
<protein>
    <submittedName>
        <fullName evidence="1">Transposase</fullName>
    </submittedName>
</protein>
<dbReference type="InterPro" id="IPR021388">
    <property type="entry name" value="DUF3024"/>
</dbReference>
<comment type="caution">
    <text evidence="1">The sequence shown here is derived from an EMBL/GenBank/DDBJ whole genome shotgun (WGS) entry which is preliminary data.</text>
</comment>
<dbReference type="AlphaFoldDB" id="A0A2R7YRM8"/>
<evidence type="ECO:0000313" key="2">
    <source>
        <dbReference type="Proteomes" id="UP000244867"/>
    </source>
</evidence>
<name>A0A2R7YRM8_9ACTN</name>
<proteinExistence type="predicted"/>